<gene>
    <name evidence="5" type="ORF">Tci_051881</name>
</gene>
<dbReference type="InterPro" id="IPR057540">
    <property type="entry name" value="Znf_SUZ12"/>
</dbReference>
<evidence type="ECO:0000256" key="2">
    <source>
        <dbReference type="ARBA" id="ARBA00022801"/>
    </source>
</evidence>
<organism evidence="5">
    <name type="scientific">Tanacetum cinerariifolium</name>
    <name type="common">Dalmatian daisy</name>
    <name type="synonym">Chrysanthemum cinerariifolium</name>
    <dbReference type="NCBI Taxonomy" id="118510"/>
    <lineage>
        <taxon>Eukaryota</taxon>
        <taxon>Viridiplantae</taxon>
        <taxon>Streptophyta</taxon>
        <taxon>Embryophyta</taxon>
        <taxon>Tracheophyta</taxon>
        <taxon>Spermatophyta</taxon>
        <taxon>Magnoliopsida</taxon>
        <taxon>eudicotyledons</taxon>
        <taxon>Gunneridae</taxon>
        <taxon>Pentapetalae</taxon>
        <taxon>asterids</taxon>
        <taxon>campanulids</taxon>
        <taxon>Asterales</taxon>
        <taxon>Asteraceae</taxon>
        <taxon>Asteroideae</taxon>
        <taxon>Anthemideae</taxon>
        <taxon>Anthemidinae</taxon>
        <taxon>Tanacetum</taxon>
    </lineage>
</organism>
<reference evidence="5" key="1">
    <citation type="journal article" date="2019" name="Sci. Rep.">
        <title>Draft genome of Tanacetum cinerariifolium, the natural source of mosquito coil.</title>
        <authorList>
            <person name="Yamashiro T."/>
            <person name="Shiraishi A."/>
            <person name="Satake H."/>
            <person name="Nakayama K."/>
        </authorList>
    </citation>
    <scope>NUCLEOTIDE SEQUENCE</scope>
</reference>
<dbReference type="InterPro" id="IPR057670">
    <property type="entry name" value="SH3_retrovirus"/>
</dbReference>
<dbReference type="InterPro" id="IPR039537">
    <property type="entry name" value="Retrotran_Ty1/copia-like"/>
</dbReference>
<keyword evidence="1" id="KW-0479">Metal-binding</keyword>
<dbReference type="SUPFAM" id="SSF53098">
    <property type="entry name" value="Ribonuclease H-like"/>
    <property type="match status" value="1"/>
</dbReference>
<dbReference type="Gene3D" id="3.30.420.10">
    <property type="entry name" value="Ribonuclease H-like superfamily/Ribonuclease H"/>
    <property type="match status" value="1"/>
</dbReference>
<feature type="compositionally biased region" description="Basic and acidic residues" evidence="3">
    <location>
        <begin position="8"/>
        <end position="19"/>
    </location>
</feature>
<evidence type="ECO:0000259" key="4">
    <source>
        <dbReference type="PROSITE" id="PS50994"/>
    </source>
</evidence>
<dbReference type="CDD" id="cd09272">
    <property type="entry name" value="RNase_HI_RT_Ty1"/>
    <property type="match status" value="1"/>
</dbReference>
<dbReference type="Pfam" id="PF07727">
    <property type="entry name" value="RVT_2"/>
    <property type="match status" value="1"/>
</dbReference>
<dbReference type="Pfam" id="PF13976">
    <property type="entry name" value="gag_pre-integrs"/>
    <property type="match status" value="1"/>
</dbReference>
<dbReference type="Pfam" id="PF23320">
    <property type="entry name" value="Zn_SUZ12"/>
    <property type="match status" value="1"/>
</dbReference>
<dbReference type="AlphaFoldDB" id="A0A6L2N1E7"/>
<dbReference type="InterPro" id="IPR001584">
    <property type="entry name" value="Integrase_cat-core"/>
</dbReference>
<feature type="domain" description="Integrase catalytic" evidence="4">
    <location>
        <begin position="434"/>
        <end position="565"/>
    </location>
</feature>
<dbReference type="InterPro" id="IPR036397">
    <property type="entry name" value="RNaseH_sf"/>
</dbReference>
<dbReference type="EMBL" id="BKCJ010007970">
    <property type="protein sequence ID" value="GEU79903.1"/>
    <property type="molecule type" value="Genomic_DNA"/>
</dbReference>
<dbReference type="GO" id="GO:0003676">
    <property type="term" value="F:nucleic acid binding"/>
    <property type="evidence" value="ECO:0007669"/>
    <property type="project" value="InterPro"/>
</dbReference>
<evidence type="ECO:0000256" key="3">
    <source>
        <dbReference type="SAM" id="MobiDB-lite"/>
    </source>
</evidence>
<dbReference type="GO" id="GO:0016787">
    <property type="term" value="F:hydrolase activity"/>
    <property type="evidence" value="ECO:0007669"/>
    <property type="project" value="UniProtKB-KW"/>
</dbReference>
<dbReference type="InterPro" id="IPR013103">
    <property type="entry name" value="RVT_2"/>
</dbReference>
<feature type="region of interest" description="Disordered" evidence="3">
    <location>
        <begin position="154"/>
        <end position="200"/>
    </location>
</feature>
<keyword evidence="2" id="KW-0378">Hydrolase</keyword>
<sequence length="1080" mass="124106">MVDSQLMEEVRREEPRDAGTETQKGPTKSVLEDQTTPSPSLDFVKQNIDVLRTMIKEHDRSAGDTSNFEEVHIARMPVIPIGLWGFFEKQRLTGPNFIDWYRQLRIALSVKDKLNYLEHPIPAALVPAQAGQQVAPDAHAAHAAWVKGSKEIVQKGNKQHKKPQSQSAARGHNQGKGKNKLAYVPKPKIPPLPKREDPDKDSVCHQYGYIGHWKRNYPQYLAELLKNMKLSQGASGSGIFTIELYTFPNKSWVYDVGYDTHIYNTTQGLKGSRKLKPGALSLYVGNGQRAAVQAIRTYYLSLPSELVIVLNNCHYAPSITRGIISVSHLYNDGYVNQFVNNSIQVSMNNMVYFSAFPQDGIFEIDLSNSYTNVSSIYALRNKRSKSNLDFALLWHCLLGHISKKHIEKLQHDVLLNSTDLRAFAKCVSCMSGKMARKPYTHQVERDKDLLGLIHTDVCGPFKIMSRQGASYFVTFTNDFSRYGYVYLFKHKHEVFETFKVFQEEVENQLGKTIKSLRSNHRGEYMSHEFLDHLKDYGIIAHRTPPYTPQYNGVSERRNRTLLDMVEKIPYEVCHGQALELSYLKVWGCKELVKQDTLTKPGKLEPMSIKCIFIGYPKETIGYSFYYLPENKDDLDIDEPQSDIIPIRRSTRTRHAPERMCLYIDAEEHELGDLGEPSNYKADLESDKWLNAMNVEMQSMKDNEKTDMDGAVHTYKARFVAKGYTQTHVIDYEETFSHVADIRAIRILIAIAAFYDYEIWQMNVKTAFLNVYLSKEVFRYEDLGEAAYTLGIKIYRDRSWRLIVMCQSAYIEKILKRYHMENSKHESIPMQDKPRLSKSQGASTPAELKRMQNVPYASSIKPEYIAAFDASKEAVWVRKFISGLGVVPTIKEPISMYCDNTRAITIANESGITKGARHFHAKVHYLHEVIKYGDVKLEKVHTYDNLSDLFTKAFGFPKHSEHTKNIGMLPASSLILSRRDKHWKSIYISSDRSRTKKKNKSDTAKKPRDVTFKYKGYNDIVCNTEVMLDYSCAFCYLACLKCHLQASHDLFDYEFQEEEEYKVVNVSYNKTVVSEIWQTGW</sequence>
<comment type="caution">
    <text evidence="5">The sequence shown here is derived from an EMBL/GenBank/DDBJ whole genome shotgun (WGS) entry which is preliminary data.</text>
</comment>
<dbReference type="PROSITE" id="PS50994">
    <property type="entry name" value="INTEGRASE"/>
    <property type="match status" value="1"/>
</dbReference>
<evidence type="ECO:0000313" key="5">
    <source>
        <dbReference type="EMBL" id="GEU79903.1"/>
    </source>
</evidence>
<protein>
    <recommendedName>
        <fullName evidence="4">Integrase catalytic domain-containing protein</fullName>
    </recommendedName>
</protein>
<name>A0A6L2N1E7_TANCI</name>
<evidence type="ECO:0000256" key="1">
    <source>
        <dbReference type="ARBA" id="ARBA00022723"/>
    </source>
</evidence>
<dbReference type="InterPro" id="IPR025724">
    <property type="entry name" value="GAG-pre-integrase_dom"/>
</dbReference>
<proteinExistence type="predicted"/>
<dbReference type="GO" id="GO:0015074">
    <property type="term" value="P:DNA integration"/>
    <property type="evidence" value="ECO:0007669"/>
    <property type="project" value="InterPro"/>
</dbReference>
<dbReference type="Pfam" id="PF25597">
    <property type="entry name" value="SH3_retrovirus"/>
    <property type="match status" value="1"/>
</dbReference>
<feature type="compositionally biased region" description="Polar residues" evidence="3">
    <location>
        <begin position="20"/>
        <end position="39"/>
    </location>
</feature>
<dbReference type="GO" id="GO:0046872">
    <property type="term" value="F:metal ion binding"/>
    <property type="evidence" value="ECO:0007669"/>
    <property type="project" value="UniProtKB-KW"/>
</dbReference>
<dbReference type="InterPro" id="IPR012337">
    <property type="entry name" value="RNaseH-like_sf"/>
</dbReference>
<dbReference type="PANTHER" id="PTHR42648:SF27">
    <property type="entry name" value="RNA-DIRECTED DNA POLYMERASE"/>
    <property type="match status" value="1"/>
</dbReference>
<dbReference type="PANTHER" id="PTHR42648">
    <property type="entry name" value="TRANSPOSASE, PUTATIVE-RELATED"/>
    <property type="match status" value="1"/>
</dbReference>
<accession>A0A6L2N1E7</accession>
<feature type="region of interest" description="Disordered" evidence="3">
    <location>
        <begin position="1"/>
        <end position="40"/>
    </location>
</feature>